<dbReference type="PROSITE" id="PS50921">
    <property type="entry name" value="ANTAR"/>
    <property type="match status" value="1"/>
</dbReference>
<name>A0ABP4ENY9_9ACTN</name>
<keyword evidence="3" id="KW-0805">Transcription regulation</keyword>
<dbReference type="InterPro" id="IPR003018">
    <property type="entry name" value="GAF"/>
</dbReference>
<dbReference type="EMBL" id="BAAALG010000013">
    <property type="protein sequence ID" value="GAA1111027.1"/>
    <property type="molecule type" value="Genomic_DNA"/>
</dbReference>
<dbReference type="Gene3D" id="1.10.10.10">
    <property type="entry name" value="Winged helix-like DNA-binding domain superfamily/Winged helix DNA-binding domain"/>
    <property type="match status" value="1"/>
</dbReference>
<feature type="domain" description="ANTAR" evidence="6">
    <location>
        <begin position="167"/>
        <end position="228"/>
    </location>
</feature>
<accession>A0ABP4ENY9</accession>
<proteinExistence type="predicted"/>
<dbReference type="RefSeq" id="WP_343996156.1">
    <property type="nucleotide sequence ID" value="NZ_BAAALG010000013.1"/>
</dbReference>
<dbReference type="InterPro" id="IPR029016">
    <property type="entry name" value="GAF-like_dom_sf"/>
</dbReference>
<evidence type="ECO:0000256" key="1">
    <source>
        <dbReference type="ARBA" id="ARBA00022679"/>
    </source>
</evidence>
<keyword evidence="8" id="KW-1185">Reference proteome</keyword>
<dbReference type="SMART" id="SM00065">
    <property type="entry name" value="GAF"/>
    <property type="match status" value="1"/>
</dbReference>
<keyword evidence="4" id="KW-0804">Transcription</keyword>
<dbReference type="PIRSF" id="PIRSF036625">
    <property type="entry name" value="GAF_ANTAR"/>
    <property type="match status" value="1"/>
</dbReference>
<protein>
    <submittedName>
        <fullName evidence="7">GAF and ANTAR domain-containing protein</fullName>
    </submittedName>
</protein>
<evidence type="ECO:0000259" key="6">
    <source>
        <dbReference type="PROSITE" id="PS50921"/>
    </source>
</evidence>
<reference evidence="8" key="1">
    <citation type="journal article" date="2019" name="Int. J. Syst. Evol. Microbiol.">
        <title>The Global Catalogue of Microorganisms (GCM) 10K type strain sequencing project: providing services to taxonomists for standard genome sequencing and annotation.</title>
        <authorList>
            <consortium name="The Broad Institute Genomics Platform"/>
            <consortium name="The Broad Institute Genome Sequencing Center for Infectious Disease"/>
            <person name="Wu L."/>
            <person name="Ma J."/>
        </authorList>
    </citation>
    <scope>NUCLEOTIDE SEQUENCE [LARGE SCALE GENOMIC DNA]</scope>
    <source>
        <strain evidence="8">JCM 13008</strain>
    </source>
</reference>
<dbReference type="InterPro" id="IPR005561">
    <property type="entry name" value="ANTAR"/>
</dbReference>
<sequence>MSQQPPPTHAAYFASLSEQLHAEPTEALTVERICEQALELVPDAHHCGVTLRRRRGRIETVVASHDVVAVCDALQYELDEGPCMEPRQDLGAFLVRDTAADSRWPTWGARAAELGIRSLLSVQLVAPSRNESNAVLGALNLYDGRIGTFSRDDLDRTLLFATHAASALAAAQKIDGLETAIHSRQLIGVAQGILMQRYGLTLDRSFEVMRRYSSDTNIKLRDVAQMVVDSRDLPDPSLPSPRKQLRATAEPLAPA</sequence>
<comment type="caution">
    <text evidence="7">The sequence shown here is derived from an EMBL/GenBank/DDBJ whole genome shotgun (WGS) entry which is preliminary data.</text>
</comment>
<evidence type="ECO:0000313" key="8">
    <source>
        <dbReference type="Proteomes" id="UP001501581"/>
    </source>
</evidence>
<dbReference type="SUPFAM" id="SSF52172">
    <property type="entry name" value="CheY-like"/>
    <property type="match status" value="1"/>
</dbReference>
<dbReference type="InterPro" id="IPR036388">
    <property type="entry name" value="WH-like_DNA-bd_sf"/>
</dbReference>
<evidence type="ECO:0000256" key="3">
    <source>
        <dbReference type="ARBA" id="ARBA00023015"/>
    </source>
</evidence>
<evidence type="ECO:0000256" key="2">
    <source>
        <dbReference type="ARBA" id="ARBA00022777"/>
    </source>
</evidence>
<dbReference type="SMART" id="SM01012">
    <property type="entry name" value="ANTAR"/>
    <property type="match status" value="1"/>
</dbReference>
<evidence type="ECO:0000313" key="7">
    <source>
        <dbReference type="EMBL" id="GAA1111027.1"/>
    </source>
</evidence>
<evidence type="ECO:0000256" key="5">
    <source>
        <dbReference type="SAM" id="MobiDB-lite"/>
    </source>
</evidence>
<dbReference type="Pfam" id="PF03861">
    <property type="entry name" value="ANTAR"/>
    <property type="match status" value="1"/>
</dbReference>
<feature type="region of interest" description="Disordered" evidence="5">
    <location>
        <begin position="231"/>
        <end position="255"/>
    </location>
</feature>
<dbReference type="Proteomes" id="UP001501581">
    <property type="component" value="Unassembled WGS sequence"/>
</dbReference>
<evidence type="ECO:0000256" key="4">
    <source>
        <dbReference type="ARBA" id="ARBA00023163"/>
    </source>
</evidence>
<dbReference type="Pfam" id="PF13185">
    <property type="entry name" value="GAF_2"/>
    <property type="match status" value="1"/>
</dbReference>
<dbReference type="SUPFAM" id="SSF55781">
    <property type="entry name" value="GAF domain-like"/>
    <property type="match status" value="1"/>
</dbReference>
<dbReference type="InterPro" id="IPR012074">
    <property type="entry name" value="GAF_ANTAR"/>
</dbReference>
<dbReference type="Gene3D" id="3.30.450.40">
    <property type="match status" value="1"/>
</dbReference>
<keyword evidence="1" id="KW-0808">Transferase</keyword>
<keyword evidence="2" id="KW-0418">Kinase</keyword>
<organism evidence="7 8">
    <name type="scientific">Nocardioides dubius</name>
    <dbReference type="NCBI Taxonomy" id="317019"/>
    <lineage>
        <taxon>Bacteria</taxon>
        <taxon>Bacillati</taxon>
        <taxon>Actinomycetota</taxon>
        <taxon>Actinomycetes</taxon>
        <taxon>Propionibacteriales</taxon>
        <taxon>Nocardioidaceae</taxon>
        <taxon>Nocardioides</taxon>
    </lineage>
</organism>
<dbReference type="InterPro" id="IPR011006">
    <property type="entry name" value="CheY-like_superfamily"/>
</dbReference>
<gene>
    <name evidence="7" type="ORF">GCM10009668_34990</name>
</gene>